<evidence type="ECO:0000256" key="1">
    <source>
        <dbReference type="SAM" id="MobiDB-lite"/>
    </source>
</evidence>
<dbReference type="STRING" id="555875.SAMN04488124_1685"/>
<proteinExistence type="predicted"/>
<accession>A0A1I6GY32</accession>
<sequence>MALPTRRTLLATVGATALSGLAGCSSLSSLTTPEEPAQLEADDIGSSSDPTPGRWAYPNYDVRNTRYARTEPGPSDDPEVRWRHDDAGSGVSLGAATTDRAYVLWRSNGAYELRALSPDDGSVLERSSLEDAPGSPVLADDTLYSTGEGRVYAFDAETLDARWTFDLYAYLREHVHESFLADSRDNFRPTTPAVGNDRVQLTTPFGAHGLSLDGEERFRLWNEHGHGRFVSRAALAEDRLYFTGPDRDGDSLLLVDGRGVYGYGDEADGFLSAPVLSDTHALTTVAGRSNVETAYTLRAQRRTGKTDEHSWSFSGHYTSGAHGRAASVAAADDDRYYVGDTIPVTGGLRATVYAIDRHDGTVAWSRRVEVDSVSSRTRPFAVLTVPTVAGETLYLGYAPTVNSFSNSAGDGAGVLALDRRTGERRWLRPVGFHPRDLRVVGESLYATDWDGNLAVLG</sequence>
<evidence type="ECO:0000313" key="4">
    <source>
        <dbReference type="Proteomes" id="UP000243250"/>
    </source>
</evidence>
<dbReference type="InterPro" id="IPR002372">
    <property type="entry name" value="PQQ_rpt_dom"/>
</dbReference>
<dbReference type="SMART" id="SM00564">
    <property type="entry name" value="PQQ"/>
    <property type="match status" value="4"/>
</dbReference>
<gene>
    <name evidence="3" type="ORF">SAMN04488124_1685</name>
</gene>
<dbReference type="InterPro" id="IPR015943">
    <property type="entry name" value="WD40/YVTN_repeat-like_dom_sf"/>
</dbReference>
<dbReference type="SUPFAM" id="SSF50998">
    <property type="entry name" value="Quinoprotein alcohol dehydrogenase-like"/>
    <property type="match status" value="1"/>
</dbReference>
<reference evidence="4" key="1">
    <citation type="submission" date="2016-10" db="EMBL/GenBank/DDBJ databases">
        <authorList>
            <person name="Varghese N."/>
            <person name="Submissions S."/>
        </authorList>
    </citation>
    <scope>NUCLEOTIDE SEQUENCE [LARGE SCALE GENOMIC DNA]</scope>
    <source>
        <strain evidence="4">CGMCC 1.8711</strain>
    </source>
</reference>
<dbReference type="InterPro" id="IPR011047">
    <property type="entry name" value="Quinoprotein_ADH-like_sf"/>
</dbReference>
<dbReference type="EMBL" id="FOYS01000002">
    <property type="protein sequence ID" value="SFR47066.1"/>
    <property type="molecule type" value="Genomic_DNA"/>
</dbReference>
<keyword evidence="4" id="KW-1185">Reference proteome</keyword>
<dbReference type="PANTHER" id="PTHR34512">
    <property type="entry name" value="CELL SURFACE PROTEIN"/>
    <property type="match status" value="1"/>
</dbReference>
<evidence type="ECO:0000313" key="3">
    <source>
        <dbReference type="EMBL" id="SFR47066.1"/>
    </source>
</evidence>
<feature type="region of interest" description="Disordered" evidence="1">
    <location>
        <begin position="29"/>
        <end position="59"/>
    </location>
</feature>
<feature type="domain" description="Pyrrolo-quinoline quinone repeat" evidence="2">
    <location>
        <begin position="308"/>
        <end position="428"/>
    </location>
</feature>
<evidence type="ECO:0000259" key="2">
    <source>
        <dbReference type="Pfam" id="PF13360"/>
    </source>
</evidence>
<dbReference type="InterPro" id="IPR006311">
    <property type="entry name" value="TAT_signal"/>
</dbReference>
<protein>
    <submittedName>
        <fullName evidence="3">Outer membrane protein assembly factor BamB, contains PQQ-like beta-propeller repeat</fullName>
    </submittedName>
</protein>
<dbReference type="Proteomes" id="UP000243250">
    <property type="component" value="Unassembled WGS sequence"/>
</dbReference>
<dbReference type="PROSITE" id="PS51257">
    <property type="entry name" value="PROKAR_LIPOPROTEIN"/>
    <property type="match status" value="1"/>
</dbReference>
<name>A0A1I6GY32_9EURY</name>
<dbReference type="PROSITE" id="PS51318">
    <property type="entry name" value="TAT"/>
    <property type="match status" value="1"/>
</dbReference>
<dbReference type="InterPro" id="IPR018391">
    <property type="entry name" value="PQQ_b-propeller_rpt"/>
</dbReference>
<dbReference type="AlphaFoldDB" id="A0A1I6GY32"/>
<organism evidence="3 4">
    <name type="scientific">Halogeometricum limi</name>
    <dbReference type="NCBI Taxonomy" id="555875"/>
    <lineage>
        <taxon>Archaea</taxon>
        <taxon>Methanobacteriati</taxon>
        <taxon>Methanobacteriota</taxon>
        <taxon>Stenosarchaea group</taxon>
        <taxon>Halobacteria</taxon>
        <taxon>Halobacteriales</taxon>
        <taxon>Haloferacaceae</taxon>
        <taxon>Halogeometricum</taxon>
    </lineage>
</organism>
<dbReference type="OrthoDB" id="8638at2157"/>
<dbReference type="RefSeq" id="WP_089879140.1">
    <property type="nucleotide sequence ID" value="NZ_FOYS01000002.1"/>
</dbReference>
<dbReference type="PANTHER" id="PTHR34512:SF30">
    <property type="entry name" value="OUTER MEMBRANE PROTEIN ASSEMBLY FACTOR BAMB"/>
    <property type="match status" value="1"/>
</dbReference>
<dbReference type="Gene3D" id="2.130.10.10">
    <property type="entry name" value="YVTN repeat-like/Quinoprotein amine dehydrogenase"/>
    <property type="match status" value="2"/>
</dbReference>
<feature type="domain" description="Pyrrolo-quinoline quinone repeat" evidence="2">
    <location>
        <begin position="112"/>
        <end position="245"/>
    </location>
</feature>
<dbReference type="Pfam" id="PF13360">
    <property type="entry name" value="PQQ_2"/>
    <property type="match status" value="2"/>
</dbReference>